<comment type="function">
    <text evidence="5">Modulates RecA activity.</text>
</comment>
<dbReference type="PANTHER" id="PTHR33602">
    <property type="entry name" value="REGULATORY PROTEIN RECX FAMILY PROTEIN"/>
    <property type="match status" value="1"/>
</dbReference>
<comment type="caution">
    <text evidence="9">The sequence shown here is derived from an EMBL/GenBank/DDBJ whole genome shotgun (WGS) entry which is preliminary data.</text>
</comment>
<name>A0ABR8PKD9_9BACL</name>
<dbReference type="Proteomes" id="UP000659496">
    <property type="component" value="Unassembled WGS sequence"/>
</dbReference>
<dbReference type="PANTHER" id="PTHR33602:SF1">
    <property type="entry name" value="REGULATORY PROTEIN RECX FAMILY PROTEIN"/>
    <property type="match status" value="1"/>
</dbReference>
<feature type="domain" description="RecX first three-helical" evidence="8">
    <location>
        <begin position="62"/>
        <end position="101"/>
    </location>
</feature>
<proteinExistence type="inferred from homology"/>
<accession>A0ABR8PKD9</accession>
<feature type="domain" description="RecX second three-helical" evidence="6">
    <location>
        <begin position="108"/>
        <end position="149"/>
    </location>
</feature>
<dbReference type="Pfam" id="PF02631">
    <property type="entry name" value="RecX_HTH2"/>
    <property type="match status" value="1"/>
</dbReference>
<evidence type="ECO:0000259" key="6">
    <source>
        <dbReference type="Pfam" id="PF02631"/>
    </source>
</evidence>
<dbReference type="InterPro" id="IPR003783">
    <property type="entry name" value="Regulatory_RecX"/>
</dbReference>
<sequence>MPVITKISQQKKDKERYNIFLDEVYEFSVHESNLVKFGLTKGMQLDSWEKENLLYEEEIQRAVNRALHFLGFRMRSEFEVKEKLLQAEFGESVIQEAIIKLKKLGFLDDHAFSEALLRTQKNTSGKGPNAIKQEMNNKGIDPSVQEAVLEEYDPQEQLATATKLVEKAARKHASIAPAQLKQRIQNALQRKGFRFEIIKEAMDAVEFEPDEDEWTSITETTGEKAWRRVSIKYKGYDRKRRVKQAMYQKGIPFDRIDAFIEKKELEEDGE</sequence>
<dbReference type="HAMAP" id="MF_01114">
    <property type="entry name" value="RecX"/>
    <property type="match status" value="1"/>
</dbReference>
<keyword evidence="4 5" id="KW-0963">Cytoplasm</keyword>
<evidence type="ECO:0000256" key="5">
    <source>
        <dbReference type="HAMAP-Rule" id="MF_01114"/>
    </source>
</evidence>
<evidence type="ECO:0000256" key="3">
    <source>
        <dbReference type="ARBA" id="ARBA00018111"/>
    </source>
</evidence>
<gene>
    <name evidence="5 9" type="primary">recX</name>
    <name evidence="9" type="ORF">H9659_09885</name>
</gene>
<dbReference type="Pfam" id="PF21982">
    <property type="entry name" value="RecX_HTH1"/>
    <property type="match status" value="1"/>
</dbReference>
<dbReference type="InterPro" id="IPR053924">
    <property type="entry name" value="RecX_HTH_2nd"/>
</dbReference>
<protein>
    <recommendedName>
        <fullName evidence="3 5">Regulatory protein RecX</fullName>
    </recommendedName>
</protein>
<reference evidence="9 10" key="1">
    <citation type="submission" date="2020-08" db="EMBL/GenBank/DDBJ databases">
        <title>A Genomic Blueprint of the Chicken Gut Microbiome.</title>
        <authorList>
            <person name="Gilroy R."/>
            <person name="Ravi A."/>
            <person name="Getino M."/>
            <person name="Pursley I."/>
            <person name="Horton D.L."/>
            <person name="Alikhan N.-F."/>
            <person name="Baker D."/>
            <person name="Gharbi K."/>
            <person name="Hall N."/>
            <person name="Watson M."/>
            <person name="Adriaenssens E.M."/>
            <person name="Foster-Nyarko E."/>
            <person name="Jarju S."/>
            <person name="Secka A."/>
            <person name="Antonio M."/>
            <person name="Oren A."/>
            <person name="Chaudhuri R."/>
            <person name="La Ragione R.M."/>
            <person name="Hildebrand F."/>
            <person name="Pallen M.J."/>
        </authorList>
    </citation>
    <scope>NUCLEOTIDE SEQUENCE [LARGE SCALE GENOMIC DNA]</scope>
    <source>
        <strain evidence="9 10">Sa3CUA8</strain>
    </source>
</reference>
<evidence type="ECO:0000256" key="1">
    <source>
        <dbReference type="ARBA" id="ARBA00004496"/>
    </source>
</evidence>
<evidence type="ECO:0000313" key="9">
    <source>
        <dbReference type="EMBL" id="MBD7908638.1"/>
    </source>
</evidence>
<organism evidence="9 10">
    <name type="scientific">Sporosarcina gallistercoris</name>
    <dbReference type="NCBI Taxonomy" id="2762245"/>
    <lineage>
        <taxon>Bacteria</taxon>
        <taxon>Bacillati</taxon>
        <taxon>Bacillota</taxon>
        <taxon>Bacilli</taxon>
        <taxon>Bacillales</taxon>
        <taxon>Caryophanaceae</taxon>
        <taxon>Sporosarcina</taxon>
    </lineage>
</organism>
<comment type="subcellular location">
    <subcellularLocation>
        <location evidence="1 5">Cytoplasm</location>
    </subcellularLocation>
</comment>
<dbReference type="Pfam" id="PF21981">
    <property type="entry name" value="RecX_HTH3"/>
    <property type="match status" value="2"/>
</dbReference>
<comment type="similarity">
    <text evidence="2 5">Belongs to the RecX family.</text>
</comment>
<dbReference type="Gene3D" id="1.10.10.10">
    <property type="entry name" value="Winged helix-like DNA-binding domain superfamily/Winged helix DNA-binding domain"/>
    <property type="match status" value="4"/>
</dbReference>
<dbReference type="NCBIfam" id="NF010733">
    <property type="entry name" value="PRK14135.1"/>
    <property type="match status" value="1"/>
</dbReference>
<evidence type="ECO:0000259" key="8">
    <source>
        <dbReference type="Pfam" id="PF21982"/>
    </source>
</evidence>
<dbReference type="InterPro" id="IPR053925">
    <property type="entry name" value="RecX_HTH_3rd"/>
</dbReference>
<evidence type="ECO:0000313" key="10">
    <source>
        <dbReference type="Proteomes" id="UP000659496"/>
    </source>
</evidence>
<keyword evidence="10" id="KW-1185">Reference proteome</keyword>
<evidence type="ECO:0000259" key="7">
    <source>
        <dbReference type="Pfam" id="PF21981"/>
    </source>
</evidence>
<dbReference type="EMBL" id="JACSQY010000006">
    <property type="protein sequence ID" value="MBD7908638.1"/>
    <property type="molecule type" value="Genomic_DNA"/>
</dbReference>
<feature type="domain" description="RecX third three-helical" evidence="7">
    <location>
        <begin position="221"/>
        <end position="260"/>
    </location>
</feature>
<dbReference type="RefSeq" id="WP_191689965.1">
    <property type="nucleotide sequence ID" value="NZ_JACSQY010000006.1"/>
</dbReference>
<dbReference type="InterPro" id="IPR053926">
    <property type="entry name" value="RecX_HTH_1st"/>
</dbReference>
<dbReference type="InterPro" id="IPR036388">
    <property type="entry name" value="WH-like_DNA-bd_sf"/>
</dbReference>
<evidence type="ECO:0000256" key="4">
    <source>
        <dbReference type="ARBA" id="ARBA00022490"/>
    </source>
</evidence>
<feature type="domain" description="RecX third three-helical" evidence="7">
    <location>
        <begin position="155"/>
        <end position="202"/>
    </location>
</feature>
<evidence type="ECO:0000256" key="2">
    <source>
        <dbReference type="ARBA" id="ARBA00009695"/>
    </source>
</evidence>